<reference evidence="2" key="1">
    <citation type="submission" date="2025-08" db="UniProtKB">
        <authorList>
            <consortium name="Ensembl"/>
        </authorList>
    </citation>
    <scope>IDENTIFICATION</scope>
</reference>
<dbReference type="AlphaFoldDB" id="A0A8C8S493"/>
<dbReference type="Proteomes" id="UP000694393">
    <property type="component" value="Unplaced"/>
</dbReference>
<evidence type="ECO:0000313" key="3">
    <source>
        <dbReference type="Proteomes" id="UP000694393"/>
    </source>
</evidence>
<dbReference type="Ensembl" id="ENSPCET00000016309.1">
    <property type="protein sequence ID" value="ENSPCEP00000015754.1"/>
    <property type="gene ID" value="ENSPCEG00000012439.1"/>
</dbReference>
<feature type="compositionally biased region" description="Basic and acidic residues" evidence="1">
    <location>
        <begin position="115"/>
        <end position="129"/>
    </location>
</feature>
<dbReference type="InterPro" id="IPR003360">
    <property type="entry name" value="US22-like"/>
</dbReference>
<protein>
    <submittedName>
        <fullName evidence="2">Uncharacterized protein</fullName>
    </submittedName>
</protein>
<organism evidence="2 3">
    <name type="scientific">Pelusios castaneus</name>
    <name type="common">West African mud turtle</name>
    <dbReference type="NCBI Taxonomy" id="367368"/>
    <lineage>
        <taxon>Eukaryota</taxon>
        <taxon>Metazoa</taxon>
        <taxon>Chordata</taxon>
        <taxon>Craniata</taxon>
        <taxon>Vertebrata</taxon>
        <taxon>Euteleostomi</taxon>
        <taxon>Archelosauria</taxon>
        <taxon>Testudinata</taxon>
        <taxon>Testudines</taxon>
        <taxon>Pleurodira</taxon>
        <taxon>Pelomedusidae</taxon>
        <taxon>Pelusios</taxon>
    </lineage>
</organism>
<sequence>GDVRPEHGFTPRAGCGPGCDVRSRPALRGEEGRGRGCAAVGYSGAGRGQSSIDTYRDTYTHPETHIEIHTHTERGQARATHAERSGAERGQARATHAERSGAGPGQARPGLHTRSGAERGQARATHAERSGAGPGQGYTPGAERGRARPGLHTRSRAGPGQARATHPEPSGARPGLHTRSGAERGQARATHPERGRARPGLIPPAEPRVTAAAAPGDSAMAVRAAERAGLRGYGAGGAGSKMESKRKATGSSAKEELIRKLRGSPKNLELVSQYVKEKRGRVISFDKPQRFQLTICGLDETYLKGQPEVLGFWEALYLPKLTKMAVLGTVDDVPCLATGQQLIILVAEDCGVYAYEEEVLHRLGKTLEEFLRDGLQLFGQEIYPCAEDLVTGVSLSAQLQAPSKEMWSEHRSGTQSLLCGLGRVTQTHLLQGFPVN</sequence>
<keyword evidence="3" id="KW-1185">Reference proteome</keyword>
<feature type="compositionally biased region" description="Basic and acidic residues" evidence="1">
    <location>
        <begin position="21"/>
        <end position="34"/>
    </location>
</feature>
<dbReference type="Pfam" id="PF02393">
    <property type="entry name" value="US22"/>
    <property type="match status" value="1"/>
</dbReference>
<name>A0A8C8S493_9SAUR</name>
<accession>A0A8C8S493</accession>
<reference evidence="2" key="2">
    <citation type="submission" date="2025-09" db="UniProtKB">
        <authorList>
            <consortium name="Ensembl"/>
        </authorList>
    </citation>
    <scope>IDENTIFICATION</scope>
</reference>
<feature type="compositionally biased region" description="Basic and acidic residues" evidence="1">
    <location>
        <begin position="180"/>
        <end position="196"/>
    </location>
</feature>
<feature type="compositionally biased region" description="Basic and acidic residues" evidence="1">
    <location>
        <begin position="54"/>
        <end position="99"/>
    </location>
</feature>
<evidence type="ECO:0000313" key="2">
    <source>
        <dbReference type="Ensembl" id="ENSPCEP00000015754.1"/>
    </source>
</evidence>
<proteinExistence type="predicted"/>
<evidence type="ECO:0000256" key="1">
    <source>
        <dbReference type="SAM" id="MobiDB-lite"/>
    </source>
</evidence>
<feature type="region of interest" description="Disordered" evidence="1">
    <location>
        <begin position="232"/>
        <end position="259"/>
    </location>
</feature>
<feature type="region of interest" description="Disordered" evidence="1">
    <location>
        <begin position="1"/>
        <end position="217"/>
    </location>
</feature>